<evidence type="ECO:0000313" key="10">
    <source>
        <dbReference type="Proteomes" id="UP000490980"/>
    </source>
</evidence>
<keyword evidence="7" id="KW-0732">Signal</keyword>
<dbReference type="InterPro" id="IPR036944">
    <property type="entry name" value="PPIase_FKBP_N_sf"/>
</dbReference>
<comment type="catalytic activity">
    <reaction evidence="1 5 6">
        <text>[protein]-peptidylproline (omega=180) = [protein]-peptidylproline (omega=0)</text>
        <dbReference type="Rhea" id="RHEA:16237"/>
        <dbReference type="Rhea" id="RHEA-COMP:10747"/>
        <dbReference type="Rhea" id="RHEA-COMP:10748"/>
        <dbReference type="ChEBI" id="CHEBI:83833"/>
        <dbReference type="ChEBI" id="CHEBI:83834"/>
        <dbReference type="EC" id="5.2.1.8"/>
    </reaction>
</comment>
<evidence type="ECO:0000259" key="8">
    <source>
        <dbReference type="PROSITE" id="PS50059"/>
    </source>
</evidence>
<dbReference type="EMBL" id="JAARLZ010000004">
    <property type="protein sequence ID" value="NII06584.1"/>
    <property type="molecule type" value="Genomic_DNA"/>
</dbReference>
<evidence type="ECO:0000256" key="6">
    <source>
        <dbReference type="RuleBase" id="RU003915"/>
    </source>
</evidence>
<evidence type="ECO:0000256" key="3">
    <source>
        <dbReference type="ARBA" id="ARBA00023110"/>
    </source>
</evidence>
<evidence type="ECO:0000256" key="4">
    <source>
        <dbReference type="ARBA" id="ARBA00023235"/>
    </source>
</evidence>
<dbReference type="PANTHER" id="PTHR43811">
    <property type="entry name" value="FKBP-TYPE PEPTIDYL-PROLYL CIS-TRANS ISOMERASE FKPA"/>
    <property type="match status" value="1"/>
</dbReference>
<dbReference type="InterPro" id="IPR001179">
    <property type="entry name" value="PPIase_FKBP_dom"/>
</dbReference>
<dbReference type="AlphaFoldDB" id="A0A7X5U9Z2"/>
<dbReference type="GO" id="GO:0006457">
    <property type="term" value="P:protein folding"/>
    <property type="evidence" value="ECO:0007669"/>
    <property type="project" value="InterPro"/>
</dbReference>
<evidence type="ECO:0000256" key="5">
    <source>
        <dbReference type="PROSITE-ProRule" id="PRU00277"/>
    </source>
</evidence>
<dbReference type="InterPro" id="IPR046357">
    <property type="entry name" value="PPIase_dom_sf"/>
</dbReference>
<evidence type="ECO:0000256" key="1">
    <source>
        <dbReference type="ARBA" id="ARBA00000971"/>
    </source>
</evidence>
<gene>
    <name evidence="9" type="ORF">HBF25_09325</name>
</gene>
<dbReference type="Proteomes" id="UP000490980">
    <property type="component" value="Unassembled WGS sequence"/>
</dbReference>
<dbReference type="Gene3D" id="1.10.287.460">
    <property type="entry name" value="Peptidyl-prolyl cis-trans isomerase, FKBP-type, N-terminal domain"/>
    <property type="match status" value="1"/>
</dbReference>
<dbReference type="Pfam" id="PF00254">
    <property type="entry name" value="FKBP_C"/>
    <property type="match status" value="1"/>
</dbReference>
<evidence type="ECO:0000256" key="2">
    <source>
        <dbReference type="ARBA" id="ARBA00006577"/>
    </source>
</evidence>
<name>A0A7X5U9Z2_9GAMM</name>
<keyword evidence="3 5" id="KW-0697">Rotamase</keyword>
<evidence type="ECO:0000313" key="9">
    <source>
        <dbReference type="EMBL" id="NII06584.1"/>
    </source>
</evidence>
<evidence type="ECO:0000256" key="7">
    <source>
        <dbReference type="SAM" id="SignalP"/>
    </source>
</evidence>
<protein>
    <recommendedName>
        <fullName evidence="6">Peptidyl-prolyl cis-trans isomerase</fullName>
        <ecNumber evidence="6">5.2.1.8</ecNumber>
    </recommendedName>
</protein>
<proteinExistence type="inferred from homology"/>
<feature type="chain" id="PRO_5030670236" description="Peptidyl-prolyl cis-trans isomerase" evidence="7">
    <location>
        <begin position="24"/>
        <end position="237"/>
    </location>
</feature>
<dbReference type="PROSITE" id="PS50059">
    <property type="entry name" value="FKBP_PPIASE"/>
    <property type="match status" value="1"/>
</dbReference>
<dbReference type="RefSeq" id="WP_166947672.1">
    <property type="nucleotide sequence ID" value="NZ_JAARLZ010000004.1"/>
</dbReference>
<keyword evidence="4 5" id="KW-0413">Isomerase</keyword>
<keyword evidence="10" id="KW-1185">Reference proteome</keyword>
<feature type="signal peptide" evidence="7">
    <location>
        <begin position="1"/>
        <end position="23"/>
    </location>
</feature>
<feature type="domain" description="PPIase FKBP-type" evidence="8">
    <location>
        <begin position="150"/>
        <end position="236"/>
    </location>
</feature>
<dbReference type="Pfam" id="PF01346">
    <property type="entry name" value="FKBP_N"/>
    <property type="match status" value="1"/>
</dbReference>
<dbReference type="Gene3D" id="3.10.50.40">
    <property type="match status" value="1"/>
</dbReference>
<reference evidence="9 10" key="1">
    <citation type="submission" date="2020-03" db="EMBL/GenBank/DDBJ databases">
        <authorList>
            <person name="Lai Q."/>
        </authorList>
    </citation>
    <scope>NUCLEOTIDE SEQUENCE [LARGE SCALE GENOMIC DNA]</scope>
    <source>
        <strain evidence="9 10">CCUG 25036</strain>
    </source>
</reference>
<dbReference type="InterPro" id="IPR000774">
    <property type="entry name" value="PPIase_FKBP_N"/>
</dbReference>
<dbReference type="GO" id="GO:0003755">
    <property type="term" value="F:peptidyl-prolyl cis-trans isomerase activity"/>
    <property type="evidence" value="ECO:0007669"/>
    <property type="project" value="UniProtKB-UniRule"/>
</dbReference>
<dbReference type="SUPFAM" id="SSF54534">
    <property type="entry name" value="FKBP-like"/>
    <property type="match status" value="1"/>
</dbReference>
<dbReference type="EC" id="5.2.1.8" evidence="6"/>
<accession>A0A7X5U9Z2</accession>
<organism evidence="9 10">
    <name type="scientific">Luteibacter anthropi</name>
    <dbReference type="NCBI Taxonomy" id="564369"/>
    <lineage>
        <taxon>Bacteria</taxon>
        <taxon>Pseudomonadati</taxon>
        <taxon>Pseudomonadota</taxon>
        <taxon>Gammaproteobacteria</taxon>
        <taxon>Lysobacterales</taxon>
        <taxon>Rhodanobacteraceae</taxon>
        <taxon>Luteibacter</taxon>
    </lineage>
</organism>
<dbReference type="PANTHER" id="PTHR43811:SF19">
    <property type="entry name" value="39 KDA FK506-BINDING NUCLEAR PROTEIN"/>
    <property type="match status" value="1"/>
</dbReference>
<sequence length="237" mass="25662">MSRLRFLAIATASLILGGAQVHAQSAPASGAPAIDKAKLSYAIGYQIGTQFANSAQPDVDIAVLVKALQDGYAKRQPSVPIDTMQQQLVNFDSKVQRDSMVEFRRVSTANAKRSADFLAKNRTRPGVVTLPSGIQYAVLSKGNGAQAQLTSTVVVNYRGALIDGTEFDSSYAHGKPVTFTVNRVIPGWQDVIPRMHVGDKWQVVIPPALAYGERGELPRIGPNEALVFDIELMDIRQ</sequence>
<comment type="similarity">
    <text evidence="2 6">Belongs to the FKBP-type PPIase family.</text>
</comment>
<comment type="caution">
    <text evidence="9">The sequence shown here is derived from an EMBL/GenBank/DDBJ whole genome shotgun (WGS) entry which is preliminary data.</text>
</comment>